<name>A0A154IAI1_RHILE</name>
<dbReference type="PROSITE" id="PS50893">
    <property type="entry name" value="ABC_TRANSPORTER_2"/>
    <property type="match status" value="1"/>
</dbReference>
<dbReference type="FunFam" id="3.40.50.300:FF:000421">
    <property type="entry name" value="Branched-chain amino acid ABC transporter ATP-binding protein"/>
    <property type="match status" value="1"/>
</dbReference>
<dbReference type="InterPro" id="IPR027417">
    <property type="entry name" value="P-loop_NTPase"/>
</dbReference>
<dbReference type="AlphaFoldDB" id="A0A154IAI1"/>
<dbReference type="GO" id="GO:0016887">
    <property type="term" value="F:ATP hydrolysis activity"/>
    <property type="evidence" value="ECO:0007669"/>
    <property type="project" value="InterPro"/>
</dbReference>
<dbReference type="Pfam" id="PF12399">
    <property type="entry name" value="BCA_ABC_TP_C"/>
    <property type="match status" value="1"/>
</dbReference>
<protein>
    <submittedName>
        <fullName evidence="5">ABC transporter ATP-binding protein</fullName>
    </submittedName>
</protein>
<dbReference type="Pfam" id="PF00005">
    <property type="entry name" value="ABC_tran"/>
    <property type="match status" value="1"/>
</dbReference>
<dbReference type="SMART" id="SM00382">
    <property type="entry name" value="AAA"/>
    <property type="match status" value="1"/>
</dbReference>
<dbReference type="SUPFAM" id="SSF52540">
    <property type="entry name" value="P-loop containing nucleoside triphosphate hydrolases"/>
    <property type="match status" value="1"/>
</dbReference>
<dbReference type="RefSeq" id="WP_062944492.1">
    <property type="nucleotide sequence ID" value="NZ_CP171847.1"/>
</dbReference>
<dbReference type="GO" id="GO:0005524">
    <property type="term" value="F:ATP binding"/>
    <property type="evidence" value="ECO:0007669"/>
    <property type="project" value="UniProtKB-KW"/>
</dbReference>
<keyword evidence="1" id="KW-0813">Transport</keyword>
<dbReference type="GO" id="GO:0005886">
    <property type="term" value="C:plasma membrane"/>
    <property type="evidence" value="ECO:0007669"/>
    <property type="project" value="TreeGrafter"/>
</dbReference>
<dbReference type="CDD" id="cd03219">
    <property type="entry name" value="ABC_Mj1267_LivG_branched"/>
    <property type="match status" value="1"/>
</dbReference>
<evidence type="ECO:0000256" key="3">
    <source>
        <dbReference type="ARBA" id="ARBA00022840"/>
    </source>
</evidence>
<reference evidence="5" key="1">
    <citation type="submission" date="2016-03" db="EMBL/GenBank/DDBJ databases">
        <title>Microsymbionts genomes from the relict species Vavilovia formosa.</title>
        <authorList>
            <person name="Chirak E."/>
            <person name="Kimeklis A."/>
            <person name="Kopat V."/>
            <person name="Andronov E."/>
        </authorList>
    </citation>
    <scope>NUCLEOTIDE SEQUENCE [LARGE SCALE GENOMIC DNA]</scope>
    <source>
        <strain evidence="5">Vaf12</strain>
    </source>
</reference>
<dbReference type="Gene3D" id="3.40.50.300">
    <property type="entry name" value="P-loop containing nucleotide triphosphate hydrolases"/>
    <property type="match status" value="1"/>
</dbReference>
<keyword evidence="3 5" id="KW-0067">ATP-binding</keyword>
<evidence type="ECO:0000259" key="4">
    <source>
        <dbReference type="PROSITE" id="PS50893"/>
    </source>
</evidence>
<dbReference type="PANTHER" id="PTHR45772">
    <property type="entry name" value="CONSERVED COMPONENT OF ABC TRANSPORTER FOR NATURAL AMINO ACIDS-RELATED"/>
    <property type="match status" value="1"/>
</dbReference>
<evidence type="ECO:0000256" key="1">
    <source>
        <dbReference type="ARBA" id="ARBA00022448"/>
    </source>
</evidence>
<dbReference type="InterPro" id="IPR032823">
    <property type="entry name" value="BCA_ABC_TP_C"/>
</dbReference>
<dbReference type="InterPro" id="IPR003439">
    <property type="entry name" value="ABC_transporter-like_ATP-bd"/>
</dbReference>
<sequence>MRTMTLAFGSLGSAPFPPEIQEHLAGLDGQLRQDGERQATTSETILDLVGVTLSFGGVVALTDIDLSARRGEILTIIGPNGAGKSSIINVISGVYRSDRGHVRLSGRLYTQVPTQKLARLGIARTFQNLALFKGLSVLDNVVIGRAHTTRSSFIEQIVGLGRARTEQTDARSRALNVLEFLHLSHLGDRLAGTLPYGLQKRVELARALVAEPDILLLDEPMAGMTATEKNEMAGFVRAARDRFGTTVVLIEHDIGVVMDLSDRVAVLDYGRKIADGTPHEVQRDQRVIDAYLGVAPENENGEGI</sequence>
<keyword evidence="2" id="KW-0547">Nucleotide-binding</keyword>
<dbReference type="InterPro" id="IPR051120">
    <property type="entry name" value="ABC_AA/LPS_Transport"/>
</dbReference>
<comment type="caution">
    <text evidence="5">The sequence shown here is derived from an EMBL/GenBank/DDBJ whole genome shotgun (WGS) entry which is preliminary data.</text>
</comment>
<organism evidence="5">
    <name type="scientific">Rhizobium leguminosarum</name>
    <dbReference type="NCBI Taxonomy" id="384"/>
    <lineage>
        <taxon>Bacteria</taxon>
        <taxon>Pseudomonadati</taxon>
        <taxon>Pseudomonadota</taxon>
        <taxon>Alphaproteobacteria</taxon>
        <taxon>Hyphomicrobiales</taxon>
        <taxon>Rhizobiaceae</taxon>
        <taxon>Rhizobium/Agrobacterium group</taxon>
        <taxon>Rhizobium</taxon>
    </lineage>
</organism>
<dbReference type="PANTHER" id="PTHR45772:SF1">
    <property type="entry name" value="ABC TRANSPORTER ATP-BINDING PROTEIN"/>
    <property type="match status" value="1"/>
</dbReference>
<feature type="domain" description="ABC transporter" evidence="4">
    <location>
        <begin position="46"/>
        <end position="294"/>
    </location>
</feature>
<dbReference type="EMBL" id="LVYU01000132">
    <property type="protein sequence ID" value="KZA97588.1"/>
    <property type="molecule type" value="Genomic_DNA"/>
</dbReference>
<accession>A0A154IAI1</accession>
<gene>
    <name evidence="5" type="ORF">A4A59_31385</name>
</gene>
<evidence type="ECO:0000256" key="2">
    <source>
        <dbReference type="ARBA" id="ARBA00022741"/>
    </source>
</evidence>
<evidence type="ECO:0000313" key="5">
    <source>
        <dbReference type="EMBL" id="KZA97588.1"/>
    </source>
</evidence>
<dbReference type="InterPro" id="IPR003593">
    <property type="entry name" value="AAA+_ATPase"/>
</dbReference>
<proteinExistence type="predicted"/>